<gene>
    <name evidence="2" type="ORF">NJ75_01182</name>
</gene>
<dbReference type="STRING" id="48936.NJ75_01182"/>
<dbReference type="AlphaFoldDB" id="A0A0B8ZZJ5"/>
<reference evidence="2 3" key="1">
    <citation type="submission" date="2014-10" db="EMBL/GenBank/DDBJ databases">
        <title>Draft genome sequence of Novosphingobium subterraneum DSM 12447.</title>
        <authorList>
            <person name="Gan H.M."/>
            <person name="Gan H.Y."/>
            <person name="Savka M.A."/>
        </authorList>
    </citation>
    <scope>NUCLEOTIDE SEQUENCE [LARGE SCALE GENOMIC DNA]</scope>
    <source>
        <strain evidence="2 3">DSM 12447</strain>
    </source>
</reference>
<comment type="caution">
    <text evidence="2">The sequence shown here is derived from an EMBL/GenBank/DDBJ whole genome shotgun (WGS) entry which is preliminary data.</text>
</comment>
<evidence type="ECO:0008006" key="4">
    <source>
        <dbReference type="Google" id="ProtNLM"/>
    </source>
</evidence>
<organism evidence="2 3">
    <name type="scientific">Novosphingobium subterraneum</name>
    <dbReference type="NCBI Taxonomy" id="48936"/>
    <lineage>
        <taxon>Bacteria</taxon>
        <taxon>Pseudomonadati</taxon>
        <taxon>Pseudomonadota</taxon>
        <taxon>Alphaproteobacteria</taxon>
        <taxon>Sphingomonadales</taxon>
        <taxon>Sphingomonadaceae</taxon>
        <taxon>Novosphingobium</taxon>
    </lineage>
</organism>
<dbReference type="RefSeq" id="WP_052242070.1">
    <property type="nucleotide sequence ID" value="NZ_JRVC01000004.1"/>
</dbReference>
<accession>A0A0B8ZZJ5</accession>
<evidence type="ECO:0000313" key="2">
    <source>
        <dbReference type="EMBL" id="KHS48506.1"/>
    </source>
</evidence>
<name>A0A0B8ZZJ5_9SPHN</name>
<feature type="chain" id="PRO_5012791272" description="Lipoprotein" evidence="1">
    <location>
        <begin position="16"/>
        <end position="120"/>
    </location>
</feature>
<feature type="signal peptide" evidence="1">
    <location>
        <begin position="1"/>
        <end position="15"/>
    </location>
</feature>
<proteinExistence type="predicted"/>
<evidence type="ECO:0000256" key="1">
    <source>
        <dbReference type="SAM" id="SignalP"/>
    </source>
</evidence>
<evidence type="ECO:0000313" key="3">
    <source>
        <dbReference type="Proteomes" id="UP000031338"/>
    </source>
</evidence>
<sequence>MTKAFLALVPAVALAACATTTKPERTDGNAMVGQTTLVGADKIRVDSLIEDSRCPMNARCVWAGRVIVEATLQRGGTFETRRFTLGEPTDGIMLDTVEPGRLAGKKLKPSDYLFHFSVAR</sequence>
<dbReference type="Proteomes" id="UP000031338">
    <property type="component" value="Unassembled WGS sequence"/>
</dbReference>
<keyword evidence="1" id="KW-0732">Signal</keyword>
<dbReference type="PROSITE" id="PS51257">
    <property type="entry name" value="PROKAR_LIPOPROTEIN"/>
    <property type="match status" value="1"/>
</dbReference>
<keyword evidence="3" id="KW-1185">Reference proteome</keyword>
<dbReference type="PATRIC" id="fig|48936.3.peg.1187"/>
<dbReference type="EMBL" id="JRVC01000004">
    <property type="protein sequence ID" value="KHS48506.1"/>
    <property type="molecule type" value="Genomic_DNA"/>
</dbReference>
<protein>
    <recommendedName>
        <fullName evidence="4">Lipoprotein</fullName>
    </recommendedName>
</protein>